<dbReference type="HOGENOM" id="CLU_016047_1_1_9"/>
<evidence type="ECO:0000313" key="9">
    <source>
        <dbReference type="EMBL" id="BAH46780.1"/>
    </source>
</evidence>
<dbReference type="Pfam" id="PF00528">
    <property type="entry name" value="BPD_transp_1"/>
    <property type="match status" value="1"/>
</dbReference>
<dbReference type="Gene3D" id="1.10.3720.10">
    <property type="entry name" value="MetI-like"/>
    <property type="match status" value="1"/>
</dbReference>
<evidence type="ECO:0000256" key="3">
    <source>
        <dbReference type="ARBA" id="ARBA00022475"/>
    </source>
</evidence>
<evidence type="ECO:0000313" key="10">
    <source>
        <dbReference type="Proteomes" id="UP000001877"/>
    </source>
</evidence>
<proteinExistence type="inferred from homology"/>
<dbReference type="InterPro" id="IPR000515">
    <property type="entry name" value="MetI-like"/>
</dbReference>
<dbReference type="STRING" id="358681.BBR47_58030"/>
<feature type="transmembrane region" description="Helical" evidence="7">
    <location>
        <begin position="116"/>
        <end position="137"/>
    </location>
</feature>
<dbReference type="AlphaFoldDB" id="C0Z9S6"/>
<dbReference type="PROSITE" id="PS50928">
    <property type="entry name" value="ABC_TM1"/>
    <property type="match status" value="1"/>
</dbReference>
<sequence length="285" mass="32495">MGVLRGRQPQGRGRSLIRKTIAYASLIFFSFLFLAPFYWMISTALKSDAEILQYPPKWIPDVLHWENFGNAWMSQPFNLYLENSLTVTILTTIGQLISSSLVAYGFARFTFKGRDFLFMVVLATMMIPWEVTMIPLYMEFNYLGWINTLKPLIVPSFFGSAFYIFLMRQFILTIPRELDEAARIDGAGSFQIYARIIMPLMMPALILVSVFNILGTWNDYLGPLIFLNDQSQYTLTLGLAQFKGMYEVEATGLMAVTLLISLPPLLLFFLAQRYIVDNSAGVAIK</sequence>
<feature type="domain" description="ABC transmembrane type-1" evidence="8">
    <location>
        <begin position="81"/>
        <end position="271"/>
    </location>
</feature>
<keyword evidence="10" id="KW-1185">Reference proteome</keyword>
<feature type="transmembrane region" description="Helical" evidence="7">
    <location>
        <begin position="21"/>
        <end position="41"/>
    </location>
</feature>
<evidence type="ECO:0000256" key="5">
    <source>
        <dbReference type="ARBA" id="ARBA00022989"/>
    </source>
</evidence>
<feature type="transmembrane region" description="Helical" evidence="7">
    <location>
        <begin position="152"/>
        <end position="171"/>
    </location>
</feature>
<dbReference type="PANTHER" id="PTHR43744">
    <property type="entry name" value="ABC TRANSPORTER PERMEASE PROTEIN MG189-RELATED-RELATED"/>
    <property type="match status" value="1"/>
</dbReference>
<evidence type="ECO:0000256" key="2">
    <source>
        <dbReference type="ARBA" id="ARBA00022448"/>
    </source>
</evidence>
<evidence type="ECO:0000256" key="7">
    <source>
        <dbReference type="RuleBase" id="RU363032"/>
    </source>
</evidence>
<name>C0Z9S6_BREBN</name>
<dbReference type="PANTHER" id="PTHR43744:SF12">
    <property type="entry name" value="ABC TRANSPORTER PERMEASE PROTEIN MG189-RELATED"/>
    <property type="match status" value="1"/>
</dbReference>
<dbReference type="GO" id="GO:0005886">
    <property type="term" value="C:plasma membrane"/>
    <property type="evidence" value="ECO:0007669"/>
    <property type="project" value="UniProtKB-SubCell"/>
</dbReference>
<keyword evidence="2 7" id="KW-0813">Transport</keyword>
<dbReference type="GO" id="GO:0055085">
    <property type="term" value="P:transmembrane transport"/>
    <property type="evidence" value="ECO:0007669"/>
    <property type="project" value="InterPro"/>
</dbReference>
<evidence type="ECO:0000256" key="6">
    <source>
        <dbReference type="ARBA" id="ARBA00023136"/>
    </source>
</evidence>
<feature type="transmembrane region" description="Helical" evidence="7">
    <location>
        <begin position="252"/>
        <end position="271"/>
    </location>
</feature>
<feature type="transmembrane region" description="Helical" evidence="7">
    <location>
        <begin position="85"/>
        <end position="104"/>
    </location>
</feature>
<accession>C0Z9S6</accession>
<keyword evidence="4 7" id="KW-0812">Transmembrane</keyword>
<reference evidence="9 10" key="1">
    <citation type="submission" date="2005-03" db="EMBL/GenBank/DDBJ databases">
        <title>Brevibacillus brevis strain 47, complete genome.</title>
        <authorList>
            <person name="Hosoyama A."/>
            <person name="Yamada R."/>
            <person name="Hongo Y."/>
            <person name="Terui Y."/>
            <person name="Ankai A."/>
            <person name="Masuyama W."/>
            <person name="Sekiguchi M."/>
            <person name="Takeda T."/>
            <person name="Asano K."/>
            <person name="Ohji S."/>
            <person name="Ichikawa N."/>
            <person name="Narita S."/>
            <person name="Aoki N."/>
            <person name="Miura H."/>
            <person name="Matsushita S."/>
            <person name="Sekigawa T."/>
            <person name="Yamagata H."/>
            <person name="Yoshikawa H."/>
            <person name="Udaka S."/>
            <person name="Tanikawa S."/>
            <person name="Fujita N."/>
        </authorList>
    </citation>
    <scope>NUCLEOTIDE SEQUENCE [LARGE SCALE GENOMIC DNA]</scope>
    <source>
        <strain evidence="10">47 / JCM 6285 / NBRC 100599</strain>
    </source>
</reference>
<keyword evidence="5 7" id="KW-1133">Transmembrane helix</keyword>
<organism evidence="9 10">
    <name type="scientific">Brevibacillus brevis (strain 47 / JCM 6285 / NBRC 100599)</name>
    <dbReference type="NCBI Taxonomy" id="358681"/>
    <lineage>
        <taxon>Bacteria</taxon>
        <taxon>Bacillati</taxon>
        <taxon>Bacillota</taxon>
        <taxon>Bacilli</taxon>
        <taxon>Bacillales</taxon>
        <taxon>Paenibacillaceae</taxon>
        <taxon>Brevibacillus</taxon>
    </lineage>
</organism>
<evidence type="ECO:0000256" key="4">
    <source>
        <dbReference type="ARBA" id="ARBA00022692"/>
    </source>
</evidence>
<keyword evidence="3" id="KW-1003">Cell membrane</keyword>
<feature type="transmembrane region" description="Helical" evidence="7">
    <location>
        <begin position="192"/>
        <end position="214"/>
    </location>
</feature>
<dbReference type="Proteomes" id="UP000001877">
    <property type="component" value="Chromosome"/>
</dbReference>
<keyword evidence="6 7" id="KW-0472">Membrane</keyword>
<protein>
    <submittedName>
        <fullName evidence="9">Probable ABC transporter permease protein</fullName>
    </submittedName>
</protein>
<dbReference type="CDD" id="cd06261">
    <property type="entry name" value="TM_PBP2"/>
    <property type="match status" value="1"/>
</dbReference>
<evidence type="ECO:0000256" key="1">
    <source>
        <dbReference type="ARBA" id="ARBA00004651"/>
    </source>
</evidence>
<comment type="similarity">
    <text evidence="7">Belongs to the binding-protein-dependent transport system permease family.</text>
</comment>
<evidence type="ECO:0000259" key="8">
    <source>
        <dbReference type="PROSITE" id="PS50928"/>
    </source>
</evidence>
<comment type="subcellular location">
    <subcellularLocation>
        <location evidence="1 7">Cell membrane</location>
        <topology evidence="1 7">Multi-pass membrane protein</topology>
    </subcellularLocation>
</comment>
<dbReference type="EMBL" id="AP008955">
    <property type="protein sequence ID" value="BAH46780.1"/>
    <property type="molecule type" value="Genomic_DNA"/>
</dbReference>
<dbReference type="SUPFAM" id="SSF161098">
    <property type="entry name" value="MetI-like"/>
    <property type="match status" value="1"/>
</dbReference>
<gene>
    <name evidence="9" type="ordered locus">BBR47_58030</name>
</gene>
<dbReference type="InterPro" id="IPR035906">
    <property type="entry name" value="MetI-like_sf"/>
</dbReference>
<dbReference type="eggNOG" id="COG0395">
    <property type="taxonomic scope" value="Bacteria"/>
</dbReference>
<dbReference type="KEGG" id="bbe:BBR47_58030"/>